<dbReference type="Proteomes" id="UP000479000">
    <property type="component" value="Unassembled WGS sequence"/>
</dbReference>
<dbReference type="AlphaFoldDB" id="A0A6H5GCR4"/>
<protein>
    <submittedName>
        <fullName evidence="1">Uncharacterized protein</fullName>
    </submittedName>
</protein>
<reference evidence="1 2" key="1">
    <citation type="submission" date="2020-02" db="EMBL/GenBank/DDBJ databases">
        <authorList>
            <person name="Ferguson B K."/>
        </authorList>
    </citation>
    <scope>NUCLEOTIDE SEQUENCE [LARGE SCALE GENOMIC DNA]</scope>
</reference>
<accession>A0A6H5GCR4</accession>
<gene>
    <name evidence="1" type="ORF">NTEN_LOCUS6437</name>
</gene>
<evidence type="ECO:0000313" key="2">
    <source>
        <dbReference type="Proteomes" id="UP000479000"/>
    </source>
</evidence>
<feature type="non-terminal residue" evidence="1">
    <location>
        <position position="80"/>
    </location>
</feature>
<sequence>MGFRRRCIRSSLSITPLLNTRSSNSGELSLRSRRSREQRKNFCIGILTRILHHPIVSQEFANYRRSRKLNSTTNCTIRIT</sequence>
<organism evidence="1 2">
    <name type="scientific">Nesidiocoris tenuis</name>
    <dbReference type="NCBI Taxonomy" id="355587"/>
    <lineage>
        <taxon>Eukaryota</taxon>
        <taxon>Metazoa</taxon>
        <taxon>Ecdysozoa</taxon>
        <taxon>Arthropoda</taxon>
        <taxon>Hexapoda</taxon>
        <taxon>Insecta</taxon>
        <taxon>Pterygota</taxon>
        <taxon>Neoptera</taxon>
        <taxon>Paraneoptera</taxon>
        <taxon>Hemiptera</taxon>
        <taxon>Heteroptera</taxon>
        <taxon>Panheteroptera</taxon>
        <taxon>Cimicomorpha</taxon>
        <taxon>Miridae</taxon>
        <taxon>Dicyphina</taxon>
        <taxon>Nesidiocoris</taxon>
    </lineage>
</organism>
<dbReference type="EMBL" id="CADCXU010009749">
    <property type="protein sequence ID" value="CAB0000650.1"/>
    <property type="molecule type" value="Genomic_DNA"/>
</dbReference>
<evidence type="ECO:0000313" key="1">
    <source>
        <dbReference type="EMBL" id="CAB0000650.1"/>
    </source>
</evidence>
<proteinExistence type="predicted"/>
<keyword evidence="2" id="KW-1185">Reference proteome</keyword>
<name>A0A6H5GCR4_9HEMI</name>